<dbReference type="RefSeq" id="WP_223812193.1">
    <property type="nucleotide sequence ID" value="NZ_CP070511.1"/>
</dbReference>
<dbReference type="GeneID" id="94899777"/>
<name>A0A150N184_9BACL</name>
<reference evidence="1 2" key="1">
    <citation type="submission" date="2016-01" db="EMBL/GenBank/DDBJ databases">
        <title>Draft Genome Sequences of Seven Thermophilic Sporeformers Isolated from Foods.</title>
        <authorList>
            <person name="Berendsen E.M."/>
            <person name="Wells-Bennik M.H."/>
            <person name="Krawcyk A.O."/>
            <person name="De Jong A."/>
            <person name="Holsappel S."/>
            <person name="Eijlander R.T."/>
            <person name="Kuipers O.P."/>
        </authorList>
    </citation>
    <scope>NUCLEOTIDE SEQUENCE [LARGE SCALE GENOMIC DNA]</scope>
    <source>
        <strain evidence="1 2">B4110</strain>
    </source>
</reference>
<evidence type="ECO:0000313" key="1">
    <source>
        <dbReference type="EMBL" id="KYD30475.1"/>
    </source>
</evidence>
<dbReference type="AlphaFoldDB" id="A0A150N184"/>
<dbReference type="Proteomes" id="UP000075324">
    <property type="component" value="Unassembled WGS sequence"/>
</dbReference>
<protein>
    <submittedName>
        <fullName evidence="1">Uncharacterized protein</fullName>
    </submittedName>
</protein>
<dbReference type="EMBL" id="LQYW01000051">
    <property type="protein sequence ID" value="KYD30475.1"/>
    <property type="molecule type" value="Genomic_DNA"/>
</dbReference>
<sequence length="102" mass="11680">MMIVHELVGTENLFAGQLKEGYYVVREKYNMLDIHQCSADVFQQFDCGTEEVITVVFDPGNEYSLVCLDVYTFENKSPSLAELKQTLQIKHHDLFQTEAVSV</sequence>
<dbReference type="PATRIC" id="fig|153151.4.peg.3153"/>
<comment type="caution">
    <text evidence="1">The sequence shown here is derived from an EMBL/GenBank/DDBJ whole genome shotgun (WGS) entry which is preliminary data.</text>
</comment>
<organism evidence="1 2">
    <name type="scientific">Parageobacillus toebii</name>
    <dbReference type="NCBI Taxonomy" id="153151"/>
    <lineage>
        <taxon>Bacteria</taxon>
        <taxon>Bacillati</taxon>
        <taxon>Bacillota</taxon>
        <taxon>Bacilli</taxon>
        <taxon>Bacillales</taxon>
        <taxon>Anoxybacillaceae</taxon>
        <taxon>Parageobacillus</taxon>
    </lineage>
</organism>
<proteinExistence type="predicted"/>
<accession>A0A150N184</accession>
<evidence type="ECO:0000313" key="2">
    <source>
        <dbReference type="Proteomes" id="UP000075324"/>
    </source>
</evidence>
<gene>
    <name evidence="1" type="ORF">B4110_2166</name>
</gene>